<organism evidence="2 3">
    <name type="scientific">Trifolium medium</name>
    <dbReference type="NCBI Taxonomy" id="97028"/>
    <lineage>
        <taxon>Eukaryota</taxon>
        <taxon>Viridiplantae</taxon>
        <taxon>Streptophyta</taxon>
        <taxon>Embryophyta</taxon>
        <taxon>Tracheophyta</taxon>
        <taxon>Spermatophyta</taxon>
        <taxon>Magnoliopsida</taxon>
        <taxon>eudicotyledons</taxon>
        <taxon>Gunneridae</taxon>
        <taxon>Pentapetalae</taxon>
        <taxon>rosids</taxon>
        <taxon>fabids</taxon>
        <taxon>Fabales</taxon>
        <taxon>Fabaceae</taxon>
        <taxon>Papilionoideae</taxon>
        <taxon>50 kb inversion clade</taxon>
        <taxon>NPAAA clade</taxon>
        <taxon>Hologalegina</taxon>
        <taxon>IRL clade</taxon>
        <taxon>Trifolieae</taxon>
        <taxon>Trifolium</taxon>
    </lineage>
</organism>
<protein>
    <submittedName>
        <fullName evidence="2">Uncharacterized protein</fullName>
    </submittedName>
</protein>
<dbReference type="EMBL" id="LXQA011265526">
    <property type="protein sequence ID" value="MCI91200.1"/>
    <property type="molecule type" value="Genomic_DNA"/>
</dbReference>
<feature type="compositionally biased region" description="Basic residues" evidence="1">
    <location>
        <begin position="39"/>
        <end position="54"/>
    </location>
</feature>
<comment type="caution">
    <text evidence="2">The sequence shown here is derived from an EMBL/GenBank/DDBJ whole genome shotgun (WGS) entry which is preliminary data.</text>
</comment>
<feature type="region of interest" description="Disordered" evidence="1">
    <location>
        <begin position="17"/>
        <end position="62"/>
    </location>
</feature>
<sequence>QKEEEKILVVANNKKKFGAGLKPTGKPFKNHNGNAANRIKNRNPPRGPTAKKHPTPPPRNDW</sequence>
<evidence type="ECO:0000256" key="1">
    <source>
        <dbReference type="SAM" id="MobiDB-lite"/>
    </source>
</evidence>
<keyword evidence="3" id="KW-1185">Reference proteome</keyword>
<reference evidence="2 3" key="1">
    <citation type="journal article" date="2018" name="Front. Plant Sci.">
        <title>Red Clover (Trifolium pratense) and Zigzag Clover (T. medium) - A Picture of Genomic Similarities and Differences.</title>
        <authorList>
            <person name="Dluhosova J."/>
            <person name="Istvanek J."/>
            <person name="Nedelnik J."/>
            <person name="Repkova J."/>
        </authorList>
    </citation>
    <scope>NUCLEOTIDE SEQUENCE [LARGE SCALE GENOMIC DNA]</scope>
    <source>
        <strain evidence="3">cv. 10/8</strain>
        <tissue evidence="2">Leaf</tissue>
    </source>
</reference>
<dbReference type="Proteomes" id="UP000265520">
    <property type="component" value="Unassembled WGS sequence"/>
</dbReference>
<name>A0A392VXM7_9FABA</name>
<proteinExistence type="predicted"/>
<feature type="non-terminal residue" evidence="2">
    <location>
        <position position="1"/>
    </location>
</feature>
<evidence type="ECO:0000313" key="2">
    <source>
        <dbReference type="EMBL" id="MCI91200.1"/>
    </source>
</evidence>
<accession>A0A392VXM7</accession>
<evidence type="ECO:0000313" key="3">
    <source>
        <dbReference type="Proteomes" id="UP000265520"/>
    </source>
</evidence>
<dbReference type="AlphaFoldDB" id="A0A392VXM7"/>